<accession>A0AAP0PRE6</accession>
<evidence type="ECO:0000313" key="2">
    <source>
        <dbReference type="EMBL" id="KAK9153667.1"/>
    </source>
</evidence>
<protein>
    <submittedName>
        <fullName evidence="2">Uncharacterized protein</fullName>
    </submittedName>
</protein>
<evidence type="ECO:0000256" key="1">
    <source>
        <dbReference type="SAM" id="MobiDB-lite"/>
    </source>
</evidence>
<name>A0AAP0PRE6_9MAGN</name>
<feature type="compositionally biased region" description="Basic and acidic residues" evidence="1">
    <location>
        <begin position="81"/>
        <end position="91"/>
    </location>
</feature>
<gene>
    <name evidence="2" type="ORF">Sjap_001147</name>
</gene>
<proteinExistence type="predicted"/>
<organism evidence="2 3">
    <name type="scientific">Stephania japonica</name>
    <dbReference type="NCBI Taxonomy" id="461633"/>
    <lineage>
        <taxon>Eukaryota</taxon>
        <taxon>Viridiplantae</taxon>
        <taxon>Streptophyta</taxon>
        <taxon>Embryophyta</taxon>
        <taxon>Tracheophyta</taxon>
        <taxon>Spermatophyta</taxon>
        <taxon>Magnoliopsida</taxon>
        <taxon>Ranunculales</taxon>
        <taxon>Menispermaceae</taxon>
        <taxon>Menispermoideae</taxon>
        <taxon>Cissampelideae</taxon>
        <taxon>Stephania</taxon>
    </lineage>
</organism>
<sequence length="107" mass="11736">MNYQLSVDHVTQLHELLQPQVGSAKPAHVKETTSHYTTVGGHQKGRVYNIDMEEHAINGATAEGSSSSAPMYTEEQFQRQVGKDGRKEDFPAPKLCSPTSSYTITTA</sequence>
<dbReference type="Proteomes" id="UP001417504">
    <property type="component" value="Unassembled WGS sequence"/>
</dbReference>
<keyword evidence="3" id="KW-1185">Reference proteome</keyword>
<dbReference type="EMBL" id="JBBNAE010000001">
    <property type="protein sequence ID" value="KAK9153667.1"/>
    <property type="molecule type" value="Genomic_DNA"/>
</dbReference>
<feature type="compositionally biased region" description="Polar residues" evidence="1">
    <location>
        <begin position="97"/>
        <end position="107"/>
    </location>
</feature>
<reference evidence="2 3" key="1">
    <citation type="submission" date="2024-01" db="EMBL/GenBank/DDBJ databases">
        <title>Genome assemblies of Stephania.</title>
        <authorList>
            <person name="Yang L."/>
        </authorList>
    </citation>
    <scope>NUCLEOTIDE SEQUENCE [LARGE SCALE GENOMIC DNA]</scope>
    <source>
        <strain evidence="2">QJT</strain>
        <tissue evidence="2">Leaf</tissue>
    </source>
</reference>
<feature type="region of interest" description="Disordered" evidence="1">
    <location>
        <begin position="58"/>
        <end position="107"/>
    </location>
</feature>
<feature type="region of interest" description="Disordered" evidence="1">
    <location>
        <begin position="21"/>
        <end position="42"/>
    </location>
</feature>
<evidence type="ECO:0000313" key="3">
    <source>
        <dbReference type="Proteomes" id="UP001417504"/>
    </source>
</evidence>
<comment type="caution">
    <text evidence="2">The sequence shown here is derived from an EMBL/GenBank/DDBJ whole genome shotgun (WGS) entry which is preliminary data.</text>
</comment>
<dbReference type="AlphaFoldDB" id="A0AAP0PRE6"/>